<reference evidence="1 2" key="2">
    <citation type="journal article" date="2023" name="Mol. Biol. Evol.">
        <title>Genomics of Secondarily Temperate Adaptation in the Only Non-Antarctic Icefish.</title>
        <authorList>
            <person name="Rivera-Colon A.G."/>
            <person name="Rayamajhi N."/>
            <person name="Minhas B.F."/>
            <person name="Madrigal G."/>
            <person name="Bilyk K.T."/>
            <person name="Yoon V."/>
            <person name="Hune M."/>
            <person name="Gregory S."/>
            <person name="Cheng C.H.C."/>
            <person name="Catchen J.M."/>
        </authorList>
    </citation>
    <scope>NUCLEOTIDE SEQUENCE [LARGE SCALE GENOMIC DNA]</scope>
    <source>
        <strain evidence="1">JMC-PN-2008</strain>
    </source>
</reference>
<organism evidence="1 2">
    <name type="scientific">Eleginops maclovinus</name>
    <name type="common">Patagonian blennie</name>
    <name type="synonym">Eleginus maclovinus</name>
    <dbReference type="NCBI Taxonomy" id="56733"/>
    <lineage>
        <taxon>Eukaryota</taxon>
        <taxon>Metazoa</taxon>
        <taxon>Chordata</taxon>
        <taxon>Craniata</taxon>
        <taxon>Vertebrata</taxon>
        <taxon>Euteleostomi</taxon>
        <taxon>Actinopterygii</taxon>
        <taxon>Neopterygii</taxon>
        <taxon>Teleostei</taxon>
        <taxon>Neoteleostei</taxon>
        <taxon>Acanthomorphata</taxon>
        <taxon>Eupercaria</taxon>
        <taxon>Perciformes</taxon>
        <taxon>Notothenioidei</taxon>
        <taxon>Eleginopidae</taxon>
        <taxon>Eleginops</taxon>
    </lineage>
</organism>
<gene>
    <name evidence="1" type="ORF">PBY51_010242</name>
</gene>
<reference evidence="1 2" key="1">
    <citation type="journal article" date="2023" name="Genes (Basel)">
        <title>Chromosome-Level Genome Assembly and Circadian Gene Repertoire of the Patagonia Blennie Eleginops maclovinus-The Closest Ancestral Proxy of Antarctic Cryonotothenioids.</title>
        <authorList>
            <person name="Cheng C.C."/>
            <person name="Rivera-Colon A.G."/>
            <person name="Minhas B.F."/>
            <person name="Wilson L."/>
            <person name="Rayamajhi N."/>
            <person name="Vargas-Chacoff L."/>
            <person name="Catchen J.M."/>
        </authorList>
    </citation>
    <scope>NUCLEOTIDE SEQUENCE [LARGE SCALE GENOMIC DNA]</scope>
    <source>
        <strain evidence="1">JMC-PN-2008</strain>
    </source>
</reference>
<protein>
    <submittedName>
        <fullName evidence="1">Uncharacterized protein</fullName>
    </submittedName>
</protein>
<dbReference type="AlphaFoldDB" id="A0AAN7X636"/>
<sequence>MCSLGPSAVAEGVMGHSGRVFVQMDMCPGSTQLQVLSSTVEADQSLFLHFQNQCSFHLSKASLGPG</sequence>
<dbReference type="Proteomes" id="UP001346869">
    <property type="component" value="Unassembled WGS sequence"/>
</dbReference>
<accession>A0AAN7X636</accession>
<evidence type="ECO:0000313" key="2">
    <source>
        <dbReference type="Proteomes" id="UP001346869"/>
    </source>
</evidence>
<keyword evidence="2" id="KW-1185">Reference proteome</keyword>
<proteinExistence type="predicted"/>
<name>A0AAN7X636_ELEMC</name>
<comment type="caution">
    <text evidence="1">The sequence shown here is derived from an EMBL/GenBank/DDBJ whole genome shotgun (WGS) entry which is preliminary data.</text>
</comment>
<evidence type="ECO:0000313" key="1">
    <source>
        <dbReference type="EMBL" id="KAK5856968.1"/>
    </source>
</evidence>
<dbReference type="EMBL" id="JAUZQC010000016">
    <property type="protein sequence ID" value="KAK5856968.1"/>
    <property type="molecule type" value="Genomic_DNA"/>
</dbReference>